<evidence type="ECO:0000256" key="7">
    <source>
        <dbReference type="ARBA" id="ARBA00022630"/>
    </source>
</evidence>
<dbReference type="EMBL" id="QJKC01000018">
    <property type="protein sequence ID" value="PXX42760.1"/>
    <property type="molecule type" value="Genomic_DNA"/>
</dbReference>
<dbReference type="Gene3D" id="2.40.30.10">
    <property type="entry name" value="Translation factors"/>
    <property type="match status" value="1"/>
</dbReference>
<evidence type="ECO:0000256" key="2">
    <source>
        <dbReference type="ARBA" id="ARBA00008414"/>
    </source>
</evidence>
<evidence type="ECO:0000256" key="5">
    <source>
        <dbReference type="ARBA" id="ARBA00022617"/>
    </source>
</evidence>
<dbReference type="AlphaFoldDB" id="A0A318J528"/>
<organism evidence="20 21">
    <name type="scientific">Aquitalea magnusonii</name>
    <dbReference type="NCBI Taxonomy" id="332411"/>
    <lineage>
        <taxon>Bacteria</taxon>
        <taxon>Pseudomonadati</taxon>
        <taxon>Pseudomonadota</taxon>
        <taxon>Betaproteobacteria</taxon>
        <taxon>Neisseriales</taxon>
        <taxon>Chromobacteriaceae</taxon>
        <taxon>Aquitalea</taxon>
    </lineage>
</organism>
<dbReference type="FunFam" id="2.40.30.10:FF:000034">
    <property type="entry name" value="Flavohemoprotein"/>
    <property type="match status" value="1"/>
</dbReference>
<feature type="domain" description="FAD-binding FR-type" evidence="19">
    <location>
        <begin position="153"/>
        <end position="264"/>
    </location>
</feature>
<dbReference type="GO" id="GO:0071500">
    <property type="term" value="P:cellular response to nitrosative stress"/>
    <property type="evidence" value="ECO:0007669"/>
    <property type="project" value="TreeGrafter"/>
</dbReference>
<feature type="active site" description="Charge relay system" evidence="17">
    <location>
        <position position="138"/>
    </location>
</feature>
<keyword evidence="12 17" id="KW-0408">Iron</keyword>
<feature type="binding site" evidence="17">
    <location>
        <begin position="277"/>
        <end position="282"/>
    </location>
    <ligand>
        <name>NADP(+)</name>
        <dbReference type="ChEBI" id="CHEBI:58349"/>
    </ligand>
</feature>
<reference evidence="20 21" key="1">
    <citation type="submission" date="2018-05" db="EMBL/GenBank/DDBJ databases">
        <title>Genomic Encyclopedia of Type Strains, Phase IV (KMG-IV): sequencing the most valuable type-strain genomes for metagenomic binning, comparative biology and taxonomic classification.</title>
        <authorList>
            <person name="Goeker M."/>
        </authorList>
    </citation>
    <scope>NUCLEOTIDE SEQUENCE [LARGE SCALE GENOMIC DNA]</scope>
    <source>
        <strain evidence="20 21">DSM 25134</strain>
    </source>
</reference>
<comment type="cofactor">
    <cofactor evidence="17">
        <name>FAD</name>
        <dbReference type="ChEBI" id="CHEBI:57692"/>
    </cofactor>
    <text evidence="17">Binds 1 FAD per subunit.</text>
</comment>
<dbReference type="PROSITE" id="PS51384">
    <property type="entry name" value="FAD_FR"/>
    <property type="match status" value="1"/>
</dbReference>
<evidence type="ECO:0000256" key="14">
    <source>
        <dbReference type="ARBA" id="ARBA00025094"/>
    </source>
</evidence>
<dbReference type="SUPFAM" id="SSF52343">
    <property type="entry name" value="Ferredoxin reductase-like, C-terminal NADP-linked domain"/>
    <property type="match status" value="1"/>
</dbReference>
<comment type="catalytic activity">
    <reaction evidence="16 17">
        <text>2 nitric oxide + NADPH + 2 O2 = 2 nitrate + NADP(+) + H(+)</text>
        <dbReference type="Rhea" id="RHEA:19465"/>
        <dbReference type="ChEBI" id="CHEBI:15378"/>
        <dbReference type="ChEBI" id="CHEBI:15379"/>
        <dbReference type="ChEBI" id="CHEBI:16480"/>
        <dbReference type="ChEBI" id="CHEBI:17632"/>
        <dbReference type="ChEBI" id="CHEBI:57783"/>
        <dbReference type="ChEBI" id="CHEBI:58349"/>
        <dbReference type="EC" id="1.14.12.17"/>
    </reaction>
</comment>
<dbReference type="HAMAP" id="MF_01252">
    <property type="entry name" value="Hmp"/>
    <property type="match status" value="1"/>
</dbReference>
<dbReference type="InterPro" id="IPR039261">
    <property type="entry name" value="FNR_nucleotide-bd"/>
</dbReference>
<evidence type="ECO:0000256" key="16">
    <source>
        <dbReference type="ARBA" id="ARBA00049433"/>
    </source>
</evidence>
<dbReference type="RefSeq" id="WP_110313666.1">
    <property type="nucleotide sequence ID" value="NZ_QJKC01000018.1"/>
</dbReference>
<dbReference type="PROSITE" id="PS01033">
    <property type="entry name" value="GLOBIN"/>
    <property type="match status" value="1"/>
</dbReference>
<keyword evidence="5 17" id="KW-0349">Heme</keyword>
<keyword evidence="20" id="KW-0223">Dioxygenase</keyword>
<dbReference type="InterPro" id="IPR023950">
    <property type="entry name" value="Hmp"/>
</dbReference>
<dbReference type="InterPro" id="IPR017927">
    <property type="entry name" value="FAD-bd_FR_type"/>
</dbReference>
<evidence type="ECO:0000256" key="17">
    <source>
        <dbReference type="HAMAP-Rule" id="MF_01252"/>
    </source>
</evidence>
<evidence type="ECO:0000313" key="21">
    <source>
        <dbReference type="Proteomes" id="UP000248395"/>
    </source>
</evidence>
<evidence type="ECO:0000256" key="6">
    <source>
        <dbReference type="ARBA" id="ARBA00022621"/>
    </source>
</evidence>
<dbReference type="GO" id="GO:0009636">
    <property type="term" value="P:response to toxic substance"/>
    <property type="evidence" value="ECO:0007669"/>
    <property type="project" value="UniProtKB-KW"/>
</dbReference>
<dbReference type="GO" id="GO:0005344">
    <property type="term" value="F:oxygen carrier activity"/>
    <property type="evidence" value="ECO:0007669"/>
    <property type="project" value="UniProtKB-UniRule"/>
</dbReference>
<evidence type="ECO:0000256" key="8">
    <source>
        <dbReference type="ARBA" id="ARBA00022723"/>
    </source>
</evidence>
<feature type="binding site" evidence="17">
    <location>
        <begin position="398"/>
        <end position="401"/>
    </location>
    <ligand>
        <name>FAD</name>
        <dbReference type="ChEBI" id="CHEBI:57692"/>
    </ligand>
</feature>
<dbReference type="Gene3D" id="3.40.50.80">
    <property type="entry name" value="Nucleotide-binding domain of ferredoxin-NADP reductase (FNR) module"/>
    <property type="match status" value="1"/>
</dbReference>
<dbReference type="SUPFAM" id="SSF46458">
    <property type="entry name" value="Globin-like"/>
    <property type="match status" value="1"/>
</dbReference>
<dbReference type="Pfam" id="PF00042">
    <property type="entry name" value="Globin"/>
    <property type="match status" value="1"/>
</dbReference>
<dbReference type="FunFam" id="1.10.490.10:FF:000003">
    <property type="entry name" value="Flavohemoprotein"/>
    <property type="match status" value="1"/>
</dbReference>
<dbReference type="GO" id="GO:0019825">
    <property type="term" value="F:oxygen binding"/>
    <property type="evidence" value="ECO:0007669"/>
    <property type="project" value="InterPro"/>
</dbReference>
<evidence type="ECO:0000256" key="9">
    <source>
        <dbReference type="ARBA" id="ARBA00022827"/>
    </source>
</evidence>
<comment type="similarity">
    <text evidence="1 17">In the C-terminal section; belongs to the flavoprotein pyridine nucleotide cytochrome reductase family.</text>
</comment>
<evidence type="ECO:0000256" key="4">
    <source>
        <dbReference type="ARBA" id="ARBA00022575"/>
    </source>
</evidence>
<dbReference type="GO" id="GO:0020037">
    <property type="term" value="F:heme binding"/>
    <property type="evidence" value="ECO:0007669"/>
    <property type="project" value="InterPro"/>
</dbReference>
<dbReference type="GO" id="GO:0046872">
    <property type="term" value="F:metal ion binding"/>
    <property type="evidence" value="ECO:0007669"/>
    <property type="project" value="UniProtKB-KW"/>
</dbReference>
<evidence type="ECO:0000313" key="20">
    <source>
        <dbReference type="EMBL" id="PXX42760.1"/>
    </source>
</evidence>
<dbReference type="InterPro" id="IPR012292">
    <property type="entry name" value="Globin/Proto"/>
</dbReference>
<name>A0A318J528_9NEIS</name>
<feature type="binding site" description="proximal binding residue" evidence="17">
    <location>
        <position position="85"/>
    </location>
    <ligand>
        <name>heme b</name>
        <dbReference type="ChEBI" id="CHEBI:60344"/>
    </ligand>
    <ligandPart>
        <name>Fe</name>
        <dbReference type="ChEBI" id="CHEBI:18248"/>
    </ligandPart>
</feature>
<feature type="site" description="Influences the redox potential of the prosthetic heme and FAD groups" evidence="17">
    <location>
        <position position="84"/>
    </location>
</feature>
<dbReference type="PANTHER" id="PTHR43396">
    <property type="entry name" value="FLAVOHEMOPROTEIN"/>
    <property type="match status" value="1"/>
</dbReference>
<keyword evidence="3 17" id="KW-0813">Transport</keyword>
<dbReference type="InterPro" id="IPR001433">
    <property type="entry name" value="OxRdtase_FAD/NAD-bd"/>
</dbReference>
<sequence length="407" mass="45129">MLDSATRQQVKATAPILKQHGVLLTSHFYQRMFQHNPELKNIFNQGHQHAGQQQQALAMAVAAYAEHIDAPEVLLPVLERVAHKHTSLGIRAEHYPIVGKHLLASIREVLGEEAAPDSLLEAWAAAYQQLADLLINLENSLYQRAATQPGGWSGWRPFKVVKKQPESSEITSFYLQAADGGALPAFQPGQYVSVQRFIPEWGLSQPRQYSLSDAPGQDWLRISVKREDERDEAPAGKVSGQLHTALQEHDILQVSPPFGDFVLHQERDTPVVLISAGVGQTPLLSMLKHLLASGSQRPIRYLHAARHGRVHAMKQEVGQLAAQHPQLNSTVFYECPQDTDRLGQDYQRAGRIDAAAIREHALLADADYYLCGPVGFMQQQQRQLRGAGVEAARIHMEVFGSNAMASD</sequence>
<dbReference type="Pfam" id="PF00175">
    <property type="entry name" value="NAD_binding_1"/>
    <property type="match status" value="1"/>
</dbReference>
<proteinExistence type="inferred from homology"/>
<feature type="active site" description="Charge relay system" evidence="17">
    <location>
        <position position="95"/>
    </location>
</feature>
<feature type="site" description="Influences the redox potential of the prosthetic heme and FAD groups" evidence="17">
    <location>
        <position position="397"/>
    </location>
</feature>
<feature type="binding site" evidence="17">
    <location>
        <begin position="207"/>
        <end position="210"/>
    </location>
    <ligand>
        <name>FAD</name>
        <dbReference type="ChEBI" id="CHEBI:57692"/>
    </ligand>
</feature>
<dbReference type="InterPro" id="IPR009050">
    <property type="entry name" value="Globin-like_sf"/>
</dbReference>
<evidence type="ECO:0000256" key="13">
    <source>
        <dbReference type="ARBA" id="ARBA00023027"/>
    </source>
</evidence>
<comment type="domain">
    <text evidence="17">Consists of two distinct domains; an N-terminal heme-containing oxygen-binding domain and a C-terminal reductase domain with binding sites for FAD and NAD(P)H.</text>
</comment>
<comment type="catalytic activity">
    <reaction evidence="15 17">
        <text>2 nitric oxide + NADH + 2 O2 = 2 nitrate + NAD(+) + H(+)</text>
        <dbReference type="Rhea" id="RHEA:19469"/>
        <dbReference type="ChEBI" id="CHEBI:15378"/>
        <dbReference type="ChEBI" id="CHEBI:15379"/>
        <dbReference type="ChEBI" id="CHEBI:16480"/>
        <dbReference type="ChEBI" id="CHEBI:17632"/>
        <dbReference type="ChEBI" id="CHEBI:57540"/>
        <dbReference type="ChEBI" id="CHEBI:57945"/>
        <dbReference type="EC" id="1.14.12.17"/>
    </reaction>
</comment>
<dbReference type="NCBIfam" id="NF009805">
    <property type="entry name" value="PRK13289.1"/>
    <property type="match status" value="1"/>
</dbReference>
<evidence type="ECO:0000256" key="1">
    <source>
        <dbReference type="ARBA" id="ARBA00006401"/>
    </source>
</evidence>
<dbReference type="FunFam" id="3.40.50.80:FF:000010">
    <property type="entry name" value="Flavohemoprotein"/>
    <property type="match status" value="1"/>
</dbReference>
<gene>
    <name evidence="17" type="primary">hmp</name>
    <name evidence="20" type="ORF">DFR38_11841</name>
</gene>
<keyword evidence="8 17" id="KW-0479">Metal-binding</keyword>
<evidence type="ECO:0000259" key="18">
    <source>
        <dbReference type="PROSITE" id="PS01033"/>
    </source>
</evidence>
<dbReference type="GO" id="GO:0071949">
    <property type="term" value="F:FAD binding"/>
    <property type="evidence" value="ECO:0007669"/>
    <property type="project" value="InterPro"/>
</dbReference>
<protein>
    <recommendedName>
        <fullName evidence="17">Flavohemoprotein</fullName>
    </recommendedName>
    <alternativeName>
        <fullName evidence="17">Flavohemoglobin</fullName>
    </alternativeName>
    <alternativeName>
        <fullName evidence="17">Hemoglobin-like protein</fullName>
    </alternativeName>
    <alternativeName>
        <fullName evidence="17">Nitric oxide dioxygenase</fullName>
        <shortName evidence="17">NO oxygenase</shortName>
        <shortName evidence="17">NOD</shortName>
        <ecNumber evidence="17">1.14.12.17</ecNumber>
    </alternativeName>
</protein>
<comment type="caution">
    <text evidence="20">The sequence shown here is derived from an EMBL/GenBank/DDBJ whole genome shotgun (WGS) entry which is preliminary data.</text>
</comment>
<keyword evidence="9 17" id="KW-0274">FAD</keyword>
<feature type="site" description="Involved in heme-bound ligand stabilization and O-O bond activation" evidence="17">
    <location>
        <position position="29"/>
    </location>
</feature>
<evidence type="ECO:0000256" key="10">
    <source>
        <dbReference type="ARBA" id="ARBA00022857"/>
    </source>
</evidence>
<dbReference type="InterPro" id="IPR000971">
    <property type="entry name" value="Globin"/>
</dbReference>
<dbReference type="EC" id="1.14.12.17" evidence="17"/>
<keyword evidence="4 17" id="KW-0216">Detoxification</keyword>
<dbReference type="OrthoDB" id="9801223at2"/>
<dbReference type="Proteomes" id="UP000248395">
    <property type="component" value="Unassembled WGS sequence"/>
</dbReference>
<evidence type="ECO:0000256" key="15">
    <source>
        <dbReference type="ARBA" id="ARBA00048649"/>
    </source>
</evidence>
<dbReference type="SUPFAM" id="SSF63380">
    <property type="entry name" value="Riboflavin synthase domain-like"/>
    <property type="match status" value="1"/>
</dbReference>
<dbReference type="InterPro" id="IPR017938">
    <property type="entry name" value="Riboflavin_synthase-like_b-brl"/>
</dbReference>
<feature type="binding site" evidence="17">
    <location>
        <position position="191"/>
    </location>
    <ligand>
        <name>FAD</name>
        <dbReference type="ChEBI" id="CHEBI:57692"/>
    </ligand>
</feature>
<keyword evidence="11 17" id="KW-0560">Oxidoreductase</keyword>
<comment type="similarity">
    <text evidence="2 17">Belongs to the globin family. Two-domain flavohemoproteins subfamily.</text>
</comment>
<evidence type="ECO:0000256" key="11">
    <source>
        <dbReference type="ARBA" id="ARBA00023002"/>
    </source>
</evidence>
<accession>A0A318J528</accession>
<dbReference type="GO" id="GO:0008941">
    <property type="term" value="F:nitric oxide dioxygenase NAD(P)H activity"/>
    <property type="evidence" value="ECO:0007669"/>
    <property type="project" value="UniProtKB-UniRule"/>
</dbReference>
<keyword evidence="13 17" id="KW-0520">NAD</keyword>
<dbReference type="CDD" id="cd06184">
    <property type="entry name" value="flavohem_like_fad_nad_binding"/>
    <property type="match status" value="1"/>
</dbReference>
<keyword evidence="7 17" id="KW-0285">Flavoprotein</keyword>
<comment type="cofactor">
    <cofactor evidence="17">
        <name>heme b</name>
        <dbReference type="ChEBI" id="CHEBI:60344"/>
    </cofactor>
    <text evidence="17">Binds 1 heme b (iron(II)-protoporphyrin IX) group per subunit.</text>
</comment>
<evidence type="ECO:0000256" key="3">
    <source>
        <dbReference type="ARBA" id="ARBA00022448"/>
    </source>
</evidence>
<evidence type="ECO:0000259" key="19">
    <source>
        <dbReference type="PROSITE" id="PS51384"/>
    </source>
</evidence>
<evidence type="ECO:0000256" key="12">
    <source>
        <dbReference type="ARBA" id="ARBA00023004"/>
    </source>
</evidence>
<dbReference type="Gene3D" id="1.10.490.10">
    <property type="entry name" value="Globins"/>
    <property type="match status" value="1"/>
</dbReference>
<dbReference type="GO" id="GO:0046210">
    <property type="term" value="P:nitric oxide catabolic process"/>
    <property type="evidence" value="ECO:0007669"/>
    <property type="project" value="TreeGrafter"/>
</dbReference>
<feature type="region of interest" description="Reductase" evidence="17">
    <location>
        <begin position="150"/>
        <end position="407"/>
    </location>
</feature>
<keyword evidence="6 17" id="KW-0561">Oxygen transport</keyword>
<comment type="function">
    <text evidence="14 17">Is involved in NO detoxification in an aerobic process, termed nitric oxide dioxygenase (NOD) reaction that utilizes O(2) and NAD(P)H to convert NO to nitrate, which protects the bacterium from various noxious nitrogen compounds. Therefore, plays a central role in the inducible response to nitrosative stress.</text>
</comment>
<keyword evidence="21" id="KW-1185">Reference proteome</keyword>
<keyword evidence="10 17" id="KW-0521">NADP</keyword>
<feature type="domain" description="Globin" evidence="18">
    <location>
        <begin position="1"/>
        <end position="139"/>
    </location>
</feature>
<dbReference type="PANTHER" id="PTHR43396:SF3">
    <property type="entry name" value="FLAVOHEMOPROTEIN"/>
    <property type="match status" value="1"/>
</dbReference>